<sequence>MAPPPSLGCLLLTGSHLFLHLCLRTWCSLSVHMEEAPRPEPEPPRALTCPQCLQDFKSFLAPGSPASPTQNCAPTAVKPLSAPAVYRYRFLHQPGWSRLTPAHCALAFAEARSSPHTSRTTRLEGLFWVLGESQGSTESCFLLRE</sequence>
<comment type="caution">
    <text evidence="2">The sequence shown here is derived from an EMBL/GenBank/DDBJ whole genome shotgun (WGS) entry which is preliminary data.</text>
</comment>
<name>A0A833YRS7_9CHIR</name>
<evidence type="ECO:0000313" key="3">
    <source>
        <dbReference type="Proteomes" id="UP000664940"/>
    </source>
</evidence>
<keyword evidence="1" id="KW-0732">Signal</keyword>
<dbReference type="EMBL" id="JABVXQ010000014">
    <property type="protein sequence ID" value="KAF6078170.1"/>
    <property type="molecule type" value="Genomic_DNA"/>
</dbReference>
<protein>
    <submittedName>
        <fullName evidence="2">Uncharacterized protein</fullName>
    </submittedName>
</protein>
<dbReference type="Proteomes" id="UP000664940">
    <property type="component" value="Unassembled WGS sequence"/>
</dbReference>
<gene>
    <name evidence="2" type="ORF">HJG60_009074</name>
</gene>
<organism evidence="2 3">
    <name type="scientific">Phyllostomus discolor</name>
    <name type="common">pale spear-nosed bat</name>
    <dbReference type="NCBI Taxonomy" id="89673"/>
    <lineage>
        <taxon>Eukaryota</taxon>
        <taxon>Metazoa</taxon>
        <taxon>Chordata</taxon>
        <taxon>Craniata</taxon>
        <taxon>Vertebrata</taxon>
        <taxon>Euteleostomi</taxon>
        <taxon>Mammalia</taxon>
        <taxon>Eutheria</taxon>
        <taxon>Laurasiatheria</taxon>
        <taxon>Chiroptera</taxon>
        <taxon>Yangochiroptera</taxon>
        <taxon>Phyllostomidae</taxon>
        <taxon>Phyllostominae</taxon>
        <taxon>Phyllostomus</taxon>
    </lineage>
</organism>
<evidence type="ECO:0000313" key="2">
    <source>
        <dbReference type="EMBL" id="KAF6078170.1"/>
    </source>
</evidence>
<feature type="signal peptide" evidence="1">
    <location>
        <begin position="1"/>
        <end position="27"/>
    </location>
</feature>
<proteinExistence type="predicted"/>
<reference evidence="2 3" key="1">
    <citation type="journal article" date="2020" name="Nature">
        <title>Six reference-quality genomes reveal evolution of bat adaptations.</title>
        <authorList>
            <person name="Jebb D."/>
            <person name="Huang Z."/>
            <person name="Pippel M."/>
            <person name="Hughes G.M."/>
            <person name="Lavrichenko K."/>
            <person name="Devanna P."/>
            <person name="Winkler S."/>
            <person name="Jermiin L.S."/>
            <person name="Skirmuntt E.C."/>
            <person name="Katzourakis A."/>
            <person name="Burkitt-Gray L."/>
            <person name="Ray D.A."/>
            <person name="Sullivan K.A.M."/>
            <person name="Roscito J.G."/>
            <person name="Kirilenko B.M."/>
            <person name="Davalos L.M."/>
            <person name="Corthals A.P."/>
            <person name="Power M.L."/>
            <person name="Jones G."/>
            <person name="Ransome R.D."/>
            <person name="Dechmann D.K.N."/>
            <person name="Locatelli A.G."/>
            <person name="Puechmaille S.J."/>
            <person name="Fedrigo O."/>
            <person name="Jarvis E.D."/>
            <person name="Hiller M."/>
            <person name="Vernes S.C."/>
            <person name="Myers E.W."/>
            <person name="Teeling E.C."/>
        </authorList>
    </citation>
    <scope>NUCLEOTIDE SEQUENCE [LARGE SCALE GENOMIC DNA]</scope>
    <source>
        <strain evidence="2">Bat1K_MPI-CBG_1</strain>
    </source>
</reference>
<accession>A0A833YRS7</accession>
<dbReference type="AlphaFoldDB" id="A0A833YRS7"/>
<feature type="chain" id="PRO_5032883880" evidence="1">
    <location>
        <begin position="28"/>
        <end position="145"/>
    </location>
</feature>
<evidence type="ECO:0000256" key="1">
    <source>
        <dbReference type="SAM" id="SignalP"/>
    </source>
</evidence>